<dbReference type="HOGENOM" id="CLU_3268524_0_0_3"/>
<organism evidence="1 2">
    <name type="scientific">Coleofasciculus chthonoplastes PCC 7420</name>
    <dbReference type="NCBI Taxonomy" id="118168"/>
    <lineage>
        <taxon>Bacteria</taxon>
        <taxon>Bacillati</taxon>
        <taxon>Cyanobacteriota</taxon>
        <taxon>Cyanophyceae</taxon>
        <taxon>Coleofasciculales</taxon>
        <taxon>Coleofasciculaceae</taxon>
        <taxon>Coleofasciculus</taxon>
    </lineage>
</organism>
<evidence type="ECO:0000313" key="1">
    <source>
        <dbReference type="EMBL" id="EDX76147.1"/>
    </source>
</evidence>
<dbReference type="AlphaFoldDB" id="B4VPC1"/>
<reference evidence="1 2" key="1">
    <citation type="submission" date="2008-07" db="EMBL/GenBank/DDBJ databases">
        <authorList>
            <person name="Tandeau de Marsac N."/>
            <person name="Ferriera S."/>
            <person name="Johnson J."/>
            <person name="Kravitz S."/>
            <person name="Beeson K."/>
            <person name="Sutton G."/>
            <person name="Rogers Y.-H."/>
            <person name="Friedman R."/>
            <person name="Frazier M."/>
            <person name="Venter J.C."/>
        </authorList>
    </citation>
    <scope>NUCLEOTIDE SEQUENCE [LARGE SCALE GENOMIC DNA]</scope>
    <source>
        <strain evidence="1 2">PCC 7420</strain>
    </source>
</reference>
<gene>
    <name evidence="1" type="ORF">MC7420_5581</name>
</gene>
<proteinExistence type="predicted"/>
<accession>B4VPC1</accession>
<name>B4VPC1_9CYAN</name>
<keyword evidence="2" id="KW-1185">Reference proteome</keyword>
<dbReference type="STRING" id="118168.MC7420_5581"/>
<dbReference type="EMBL" id="DS989847">
    <property type="protein sequence ID" value="EDX76147.1"/>
    <property type="molecule type" value="Genomic_DNA"/>
</dbReference>
<sequence>MPQKGDRTHSVYPYIPYEDIKRKLDTRCRATICCHSRRFPS</sequence>
<dbReference type="Proteomes" id="UP000003835">
    <property type="component" value="Unassembled WGS sequence"/>
</dbReference>
<protein>
    <submittedName>
        <fullName evidence="1">Uncharacterized protein</fullName>
    </submittedName>
</protein>
<evidence type="ECO:0000313" key="2">
    <source>
        <dbReference type="Proteomes" id="UP000003835"/>
    </source>
</evidence>